<name>A0A942TSF2_9BACI</name>
<dbReference type="RefSeq" id="WP_213111811.1">
    <property type="nucleotide sequence ID" value="NZ_JAGYPJ010000001.1"/>
</dbReference>
<dbReference type="AlphaFoldDB" id="A0A942TSF2"/>
<dbReference type="Gene3D" id="1.10.10.10">
    <property type="entry name" value="Winged helix-like DNA-binding domain superfamily/Winged helix DNA-binding domain"/>
    <property type="match status" value="1"/>
</dbReference>
<dbReference type="PROSITE" id="PS50995">
    <property type="entry name" value="HTH_MARR_2"/>
    <property type="match status" value="1"/>
</dbReference>
<dbReference type="EMBL" id="JAGYPJ010000001">
    <property type="protein sequence ID" value="MBS4201322.1"/>
    <property type="molecule type" value="Genomic_DNA"/>
</dbReference>
<dbReference type="InterPro" id="IPR000835">
    <property type="entry name" value="HTH_MarR-typ"/>
</dbReference>
<feature type="domain" description="HTH marR-type" evidence="4">
    <location>
        <begin position="1"/>
        <end position="136"/>
    </location>
</feature>
<dbReference type="SMART" id="SM00347">
    <property type="entry name" value="HTH_MARR"/>
    <property type="match status" value="1"/>
</dbReference>
<keyword evidence="1" id="KW-0805">Transcription regulation</keyword>
<evidence type="ECO:0000256" key="1">
    <source>
        <dbReference type="ARBA" id="ARBA00023015"/>
    </source>
</evidence>
<evidence type="ECO:0000313" key="6">
    <source>
        <dbReference type="Proteomes" id="UP000682713"/>
    </source>
</evidence>
<accession>A0A942TSF2</accession>
<dbReference type="PRINTS" id="PR00598">
    <property type="entry name" value="HTHMARR"/>
</dbReference>
<keyword evidence="6" id="KW-1185">Reference proteome</keyword>
<evidence type="ECO:0000256" key="3">
    <source>
        <dbReference type="ARBA" id="ARBA00023163"/>
    </source>
</evidence>
<dbReference type="PANTHER" id="PTHR42756">
    <property type="entry name" value="TRANSCRIPTIONAL REGULATOR, MARR"/>
    <property type="match status" value="1"/>
</dbReference>
<dbReference type="InterPro" id="IPR036390">
    <property type="entry name" value="WH_DNA-bd_sf"/>
</dbReference>
<evidence type="ECO:0000313" key="5">
    <source>
        <dbReference type="EMBL" id="MBS4201322.1"/>
    </source>
</evidence>
<dbReference type="InterPro" id="IPR036388">
    <property type="entry name" value="WH-like_DNA-bd_sf"/>
</dbReference>
<evidence type="ECO:0000256" key="2">
    <source>
        <dbReference type="ARBA" id="ARBA00023125"/>
    </source>
</evidence>
<keyword evidence="3" id="KW-0804">Transcription</keyword>
<dbReference type="GO" id="GO:0003700">
    <property type="term" value="F:DNA-binding transcription factor activity"/>
    <property type="evidence" value="ECO:0007669"/>
    <property type="project" value="InterPro"/>
</dbReference>
<dbReference type="Pfam" id="PF01047">
    <property type="entry name" value="MarR"/>
    <property type="match status" value="1"/>
</dbReference>
<dbReference type="SUPFAM" id="SSF46785">
    <property type="entry name" value="Winged helix' DNA-binding domain"/>
    <property type="match status" value="1"/>
</dbReference>
<proteinExistence type="predicted"/>
<sequence length="147" mass="17369">MDLLINRIQIALQLLKRNVDSDFQNTYESKITKPQMFLMYAIYKMGKCKLSRLAEMMEVKPSAITVMIDRLEKDNYVKRSNDTIDRRAVMVELTPLGKEVLENTFKQRNEILKSYLTRLEQEEVLLFTELLEKIVAPERSNYTEKEV</sequence>
<evidence type="ECO:0000259" key="4">
    <source>
        <dbReference type="PROSITE" id="PS50995"/>
    </source>
</evidence>
<gene>
    <name evidence="5" type="ORF">KHA93_16925</name>
</gene>
<reference evidence="5 6" key="1">
    <citation type="submission" date="2021-05" db="EMBL/GenBank/DDBJ databases">
        <title>Novel Bacillus species.</title>
        <authorList>
            <person name="Liu G."/>
        </authorList>
    </citation>
    <scope>NUCLEOTIDE SEQUENCE [LARGE SCALE GENOMIC DNA]</scope>
    <source>
        <strain evidence="5 6">FJAT-49732</strain>
    </source>
</reference>
<comment type="caution">
    <text evidence="5">The sequence shown here is derived from an EMBL/GenBank/DDBJ whole genome shotgun (WGS) entry which is preliminary data.</text>
</comment>
<dbReference type="GO" id="GO:0003677">
    <property type="term" value="F:DNA binding"/>
    <property type="evidence" value="ECO:0007669"/>
    <property type="project" value="UniProtKB-KW"/>
</dbReference>
<keyword evidence="2" id="KW-0238">DNA-binding</keyword>
<protein>
    <submittedName>
        <fullName evidence="5">MarR family transcriptional regulator</fullName>
    </submittedName>
</protein>
<dbReference type="PANTHER" id="PTHR42756:SF1">
    <property type="entry name" value="TRANSCRIPTIONAL REPRESSOR OF EMRAB OPERON"/>
    <property type="match status" value="1"/>
</dbReference>
<organism evidence="5 6">
    <name type="scientific">Lederbergia citrisecunda</name>
    <dbReference type="NCBI Taxonomy" id="2833583"/>
    <lineage>
        <taxon>Bacteria</taxon>
        <taxon>Bacillati</taxon>
        <taxon>Bacillota</taxon>
        <taxon>Bacilli</taxon>
        <taxon>Bacillales</taxon>
        <taxon>Bacillaceae</taxon>
        <taxon>Lederbergia</taxon>
    </lineage>
</organism>
<dbReference type="Proteomes" id="UP000682713">
    <property type="component" value="Unassembled WGS sequence"/>
</dbReference>